<evidence type="ECO:0000313" key="2">
    <source>
        <dbReference type="EMBL" id="GHH28655.1"/>
    </source>
</evidence>
<keyword evidence="1" id="KW-1133">Transmembrane helix</keyword>
<comment type="caution">
    <text evidence="2">The sequence shown here is derived from an EMBL/GenBank/DDBJ whole genome shotgun (WGS) entry which is preliminary data.</text>
</comment>
<protein>
    <submittedName>
        <fullName evidence="2">Uncharacterized protein</fullName>
    </submittedName>
</protein>
<feature type="transmembrane region" description="Helical" evidence="1">
    <location>
        <begin position="136"/>
        <end position="155"/>
    </location>
</feature>
<reference evidence="3" key="1">
    <citation type="journal article" date="2019" name="Int. J. Syst. Evol. Microbiol.">
        <title>The Global Catalogue of Microorganisms (GCM) 10K type strain sequencing project: providing services to taxonomists for standard genome sequencing and annotation.</title>
        <authorList>
            <consortium name="The Broad Institute Genomics Platform"/>
            <consortium name="The Broad Institute Genome Sequencing Center for Infectious Disease"/>
            <person name="Wu L."/>
            <person name="Ma J."/>
        </authorList>
    </citation>
    <scope>NUCLEOTIDE SEQUENCE [LARGE SCALE GENOMIC DNA]</scope>
    <source>
        <strain evidence="3">CGMCC 4.7367</strain>
    </source>
</reference>
<dbReference type="Proteomes" id="UP000605568">
    <property type="component" value="Unassembled WGS sequence"/>
</dbReference>
<evidence type="ECO:0000256" key="1">
    <source>
        <dbReference type="SAM" id="Phobius"/>
    </source>
</evidence>
<keyword evidence="3" id="KW-1185">Reference proteome</keyword>
<accession>A0ABQ3LYQ3</accession>
<proteinExistence type="predicted"/>
<keyword evidence="1" id="KW-0812">Transmembrane</keyword>
<name>A0ABQ3LYQ3_9PSEU</name>
<feature type="transmembrane region" description="Helical" evidence="1">
    <location>
        <begin position="71"/>
        <end position="91"/>
    </location>
</feature>
<organism evidence="2 3">
    <name type="scientific">Lentzea cavernae</name>
    <dbReference type="NCBI Taxonomy" id="2020703"/>
    <lineage>
        <taxon>Bacteria</taxon>
        <taxon>Bacillati</taxon>
        <taxon>Actinomycetota</taxon>
        <taxon>Actinomycetes</taxon>
        <taxon>Pseudonocardiales</taxon>
        <taxon>Pseudonocardiaceae</taxon>
        <taxon>Lentzea</taxon>
    </lineage>
</organism>
<dbReference type="EMBL" id="BNAR01000001">
    <property type="protein sequence ID" value="GHH28655.1"/>
    <property type="molecule type" value="Genomic_DNA"/>
</dbReference>
<keyword evidence="1" id="KW-0472">Membrane</keyword>
<evidence type="ECO:0000313" key="3">
    <source>
        <dbReference type="Proteomes" id="UP000605568"/>
    </source>
</evidence>
<gene>
    <name evidence="2" type="ORF">GCM10017774_03210</name>
</gene>
<sequence length="192" mass="20951">MTLQSTARPDASFSASSQTRNLPVGFTFAVDGRLGQWAVDKDYTDQIKNPVSTSTTPLPGFKVLFSRPLPFAAFVYAVSLMPALIALSFWVRTRRRGAGTRDTSAALELASALLALIALRQVFVPTDIIALTRLDFVLGVQLLAVCWLMAVTYVAEPPPAIPEKLATGKPRLPRVRRRLTASVPNGATRRIR</sequence>